<dbReference type="AlphaFoldDB" id="A0A4S3TL72"/>
<evidence type="ECO:0000313" key="4">
    <source>
        <dbReference type="Proteomes" id="UP000318864"/>
    </source>
</evidence>
<dbReference type="InterPro" id="IPR050483">
    <property type="entry name" value="CoA-transferase_III_domain"/>
</dbReference>
<feature type="region of interest" description="Disordered" evidence="2">
    <location>
        <begin position="345"/>
        <end position="380"/>
    </location>
</feature>
<dbReference type="InterPro" id="IPR023606">
    <property type="entry name" value="CoA-Trfase_III_dom_1_sf"/>
</dbReference>
<evidence type="ECO:0000256" key="2">
    <source>
        <dbReference type="SAM" id="MobiDB-lite"/>
    </source>
</evidence>
<dbReference type="Gene3D" id="3.40.50.10540">
    <property type="entry name" value="Crotonobetainyl-coa:carnitine coa-transferase, domain 1"/>
    <property type="match status" value="1"/>
</dbReference>
<gene>
    <name evidence="3" type="ORF">D8Y22_09790</name>
</gene>
<dbReference type="GO" id="GO:0008410">
    <property type="term" value="F:CoA-transferase activity"/>
    <property type="evidence" value="ECO:0007669"/>
    <property type="project" value="TreeGrafter"/>
</dbReference>
<keyword evidence="1 3" id="KW-0808">Transferase</keyword>
<organism evidence="3 4">
    <name type="scientific">Salinadaptatus halalkaliphilus</name>
    <dbReference type="NCBI Taxonomy" id="2419781"/>
    <lineage>
        <taxon>Archaea</taxon>
        <taxon>Methanobacteriati</taxon>
        <taxon>Methanobacteriota</taxon>
        <taxon>Stenosarchaea group</taxon>
        <taxon>Halobacteria</taxon>
        <taxon>Halobacteriales</taxon>
        <taxon>Natrialbaceae</taxon>
        <taxon>Salinadaptatus</taxon>
    </lineage>
</organism>
<dbReference type="PANTHER" id="PTHR48207">
    <property type="entry name" value="SUCCINATE--HYDROXYMETHYLGLUTARATE COA-TRANSFERASE"/>
    <property type="match status" value="1"/>
</dbReference>
<dbReference type="RefSeq" id="WP_141464523.1">
    <property type="nucleotide sequence ID" value="NZ_RBZW01000022.1"/>
</dbReference>
<name>A0A4S3TL72_9EURY</name>
<dbReference type="SUPFAM" id="SSF89796">
    <property type="entry name" value="CoA-transferase family III (CaiB/BaiF)"/>
    <property type="match status" value="1"/>
</dbReference>
<accession>A0A4S3TL72</accession>
<dbReference type="Pfam" id="PF02515">
    <property type="entry name" value="CoA_transf_3"/>
    <property type="match status" value="1"/>
</dbReference>
<dbReference type="EMBL" id="RBZW01000022">
    <property type="protein sequence ID" value="THE64904.1"/>
    <property type="molecule type" value="Genomic_DNA"/>
</dbReference>
<evidence type="ECO:0000256" key="1">
    <source>
        <dbReference type="ARBA" id="ARBA00022679"/>
    </source>
</evidence>
<sequence length="403" mass="44234">MTGPAPSAPAGDAPLEDVTVLELGHIVAGPFCTLILADLGADVIKVENRSHGGDSVRDSSELGTSLFNAMNRNKRSVTVDLKDEQGRAVFEDLVDEADIVVENFGPGVTERLGVDYETLSAIDEALIYCSIKGFGEGPYEEYPALDPITEALSGLMSVTGLPDEQPVRVGTSISDMAASFFAAVGILSALRDRDRTGEGSYVEAPMFESTMPLMSYWLAYSQAHDIVPEPIGASHLNWAPYDVFQTADDEWTFVGPSSERHWERLCDALETDLDEDERFATMDDRREHRGELRDRLADEFNHWTQDEVLERLRESGVPVAPVNDVGDVIDDEHLAATDALTEIETTEGTSTSVDVPKLPLRSNRFEPPEGEQPPALGEHTDEVLRELGYDDAELQALHERDAL</sequence>
<keyword evidence="4" id="KW-1185">Reference proteome</keyword>
<dbReference type="OrthoDB" id="28444at2157"/>
<protein>
    <submittedName>
        <fullName evidence="3">CoA transferase</fullName>
    </submittedName>
</protein>
<dbReference type="InterPro" id="IPR044855">
    <property type="entry name" value="CoA-Trfase_III_dom3_sf"/>
</dbReference>
<comment type="caution">
    <text evidence="3">The sequence shown here is derived from an EMBL/GenBank/DDBJ whole genome shotgun (WGS) entry which is preliminary data.</text>
</comment>
<proteinExistence type="predicted"/>
<dbReference type="Gene3D" id="3.30.1540.10">
    <property type="entry name" value="formyl-coa transferase, domain 3"/>
    <property type="match status" value="1"/>
</dbReference>
<dbReference type="InterPro" id="IPR003673">
    <property type="entry name" value="CoA-Trfase_fam_III"/>
</dbReference>
<dbReference type="Proteomes" id="UP000318864">
    <property type="component" value="Unassembled WGS sequence"/>
</dbReference>
<reference evidence="3 4" key="1">
    <citation type="submission" date="2018-10" db="EMBL/GenBank/DDBJ databases">
        <title>Natronolimnobius sp. XQ-INN 246 isolated from Inner Mongolia Autonomous Region of China.</title>
        <authorList>
            <person name="Xue Q."/>
        </authorList>
    </citation>
    <scope>NUCLEOTIDE SEQUENCE [LARGE SCALE GENOMIC DNA]</scope>
    <source>
        <strain evidence="3 4">XQ-INN 246</strain>
    </source>
</reference>
<evidence type="ECO:0000313" key="3">
    <source>
        <dbReference type="EMBL" id="THE64904.1"/>
    </source>
</evidence>
<dbReference type="PANTHER" id="PTHR48207:SF3">
    <property type="entry name" value="SUCCINATE--HYDROXYMETHYLGLUTARATE COA-TRANSFERASE"/>
    <property type="match status" value="1"/>
</dbReference>